<gene>
    <name evidence="1" type="ORF">CSAL01_13525</name>
</gene>
<dbReference type="AlphaFoldDB" id="A0A135V3L7"/>
<dbReference type="EMBL" id="JFFI01000511">
    <property type="protein sequence ID" value="KXH67279.1"/>
    <property type="molecule type" value="Genomic_DNA"/>
</dbReference>
<accession>A0A135V3L7</accession>
<comment type="caution">
    <text evidence="1">The sequence shown here is derived from an EMBL/GenBank/DDBJ whole genome shotgun (WGS) entry which is preliminary data.</text>
</comment>
<proteinExistence type="predicted"/>
<dbReference type="Proteomes" id="UP000070121">
    <property type="component" value="Unassembled WGS sequence"/>
</dbReference>
<evidence type="ECO:0000313" key="1">
    <source>
        <dbReference type="EMBL" id="KXH67279.1"/>
    </source>
</evidence>
<name>A0A135V3L7_9PEZI</name>
<evidence type="ECO:0000313" key="2">
    <source>
        <dbReference type="Proteomes" id="UP000070121"/>
    </source>
</evidence>
<sequence length="264" mass="29667">MEAIYPLQNLHCQLLLNNNISIQDITRSVCAYLLFTLPTTSNVVLAHNADDQCKDLFKSNLFESLASSLHLHEKGSEFSIILDTRREPYGAAVTTNHMPTELMIGVLPQRDRLGATYPAGLRYPDPEDAFNLERDAQVSISSERLQSQIRPRLEPLTVTMRVSDERDDVIHRTRQNAIRHPLQHYVDIGPNGVSRGPREKTSRTNTIQCGNIQHIHCRKALVAGPVQGLQKVSAIDVQEDEPAFVDLLLAKGTFRRLEINDAIT</sequence>
<keyword evidence="2" id="KW-1185">Reference proteome</keyword>
<organism evidence="1 2">
    <name type="scientific">Colletotrichum salicis</name>
    <dbReference type="NCBI Taxonomy" id="1209931"/>
    <lineage>
        <taxon>Eukaryota</taxon>
        <taxon>Fungi</taxon>
        <taxon>Dikarya</taxon>
        <taxon>Ascomycota</taxon>
        <taxon>Pezizomycotina</taxon>
        <taxon>Sordariomycetes</taxon>
        <taxon>Hypocreomycetidae</taxon>
        <taxon>Glomerellales</taxon>
        <taxon>Glomerellaceae</taxon>
        <taxon>Colletotrichum</taxon>
        <taxon>Colletotrichum acutatum species complex</taxon>
    </lineage>
</organism>
<protein>
    <submittedName>
        <fullName evidence="1">Uncharacterized protein</fullName>
    </submittedName>
</protein>
<reference evidence="1 2" key="1">
    <citation type="submission" date="2014-02" db="EMBL/GenBank/DDBJ databases">
        <title>The genome sequence of Colletotrichum salicis CBS 607.94.</title>
        <authorList>
            <person name="Baroncelli R."/>
            <person name="Thon M.R."/>
        </authorList>
    </citation>
    <scope>NUCLEOTIDE SEQUENCE [LARGE SCALE GENOMIC DNA]</scope>
    <source>
        <strain evidence="1 2">CBS 607.94</strain>
    </source>
</reference>